<sequence length="972" mass="105096">LQECATDSEELIYPGRAPSACSAPPDLLLTSDREQMLKVKSSSSTGAATGQTKTSVHHHHNHGHHQQSPSANGANHSSASQQQQPQHHHKSQKDAFRKSGSGKMGGGVAAGASGGGTTNTLNTTAATIRSDPDRVRLEEFTCDVSLEDGKKPQPLQFSFTLYDLDGHGKITKDDIAGIVSTIYESIGKSVVVPHYGSKTINVRLTVSPDGKTATTKPASAAVKKAIVTPRRRYRSRKLISDDDGSDTSENCPRLLRNRTAATATAVNQGEMTNINQTALANQQPQQHHHHHHHTNGNSGKLKESNLTKATVPAGDCQVNRPVGLNNSAESTSAVGQLLVEAYHNNFSAVTSGAGTGSGKGILNNASNANKSKTGENIYESINNLKCCNLQQQQQHQHTSHNTSIQTTVSAALNQSTASTAALICRDCIDDPAATLLPTLSTLDTVVIPTPPTAVVAGRAKRKLVRKTRSSRKTGVATRMVAEDSQRRPRARSLSVGNENCYENVIGRMAAAQEECWKSSLCRRELIEIIRESMVKNSLCFQPNRKAIESSPKHRHRSHTIASRVGDQVFFNYHHPTAAALMAANNGSTVAAELGGVQAATASTTTTALFAIAGHETNLCGYDSYLHKTICAAANGGGNAASMQLAAAHTTAALNGGVQALATSTPNRLLQQHFHHSKLKRKEHHRLAAAVGAVRSTQHPTPVKLSTALLNQQYPNLSAEQKLTRSINQVEQWLDHRSPKILPKVKLTDEAQTQRTVIGRPLKRSKSKDELTPNNLLLLENLKISEDIAEIAVVTPKKVFNKESLIASATKKNIKTHHQHSSSRQPTSTSVEMSAEKPSPTATSTAKQSIPNGDAQLVQLQYGSVPVNAEPSECENLIRMSDDGEDEPQQQQPMPTAKPHYRHQHQQSRSQPQSPQHHQHHHSQHPQEPRYCGSGGAHSVSSASAASTTAVHRYVHEHIHHHYHHFENDPDES</sequence>
<feature type="compositionally biased region" description="Basic residues" evidence="8">
    <location>
        <begin position="55"/>
        <end position="65"/>
    </location>
</feature>
<feature type="compositionally biased region" description="Acidic residues" evidence="8">
    <location>
        <begin position="1"/>
        <end position="10"/>
    </location>
</feature>
<feature type="compositionally biased region" description="Gly residues" evidence="8">
    <location>
        <begin position="102"/>
        <end position="117"/>
    </location>
</feature>
<feature type="compositionally biased region" description="Low complexity" evidence="8">
    <location>
        <begin position="118"/>
        <end position="127"/>
    </location>
</feature>
<dbReference type="GO" id="GO:0005886">
    <property type="term" value="C:plasma membrane"/>
    <property type="evidence" value="ECO:0007669"/>
    <property type="project" value="UniProtKB-SubCell"/>
</dbReference>
<dbReference type="GO" id="GO:0016055">
    <property type="term" value="P:Wnt signaling pathway"/>
    <property type="evidence" value="ECO:0007669"/>
    <property type="project" value="UniProtKB-UniRule"/>
</dbReference>
<organism evidence="10 11">
    <name type="scientific">Anopheles culicifacies</name>
    <dbReference type="NCBI Taxonomy" id="139723"/>
    <lineage>
        <taxon>Eukaryota</taxon>
        <taxon>Metazoa</taxon>
        <taxon>Ecdysozoa</taxon>
        <taxon>Arthropoda</taxon>
        <taxon>Hexapoda</taxon>
        <taxon>Insecta</taxon>
        <taxon>Pterygota</taxon>
        <taxon>Neoptera</taxon>
        <taxon>Endopterygota</taxon>
        <taxon>Diptera</taxon>
        <taxon>Nematocera</taxon>
        <taxon>Culicoidea</taxon>
        <taxon>Culicidae</taxon>
        <taxon>Anophelinae</taxon>
        <taxon>Anopheles</taxon>
        <taxon>culicifacies species complex</taxon>
    </lineage>
</organism>
<dbReference type="STRING" id="139723.A0A182MIV0"/>
<keyword evidence="11" id="KW-1185">Reference proteome</keyword>
<feature type="compositionally biased region" description="Low complexity" evidence="8">
    <location>
        <begin position="68"/>
        <end position="85"/>
    </location>
</feature>
<feature type="domain" description="EF-hand" evidence="9">
    <location>
        <begin position="150"/>
        <end position="185"/>
    </location>
</feature>
<dbReference type="GO" id="GO:0005737">
    <property type="term" value="C:cytoplasm"/>
    <property type="evidence" value="ECO:0007669"/>
    <property type="project" value="UniProtKB-SubCell"/>
</dbReference>
<evidence type="ECO:0000313" key="10">
    <source>
        <dbReference type="EnsemblMetazoa" id="ACUA019314-PA"/>
    </source>
</evidence>
<comment type="function">
    <text evidence="7">Cell autonomous antagonist of the canonical Wnt signaling pathway.</text>
</comment>
<proteinExistence type="inferred from homology"/>
<protein>
    <recommendedName>
        <fullName evidence="7">Protein naked cuticle homolog</fullName>
    </recommendedName>
</protein>
<dbReference type="EMBL" id="AXCM01000916">
    <property type="status" value="NOT_ANNOTATED_CDS"/>
    <property type="molecule type" value="Genomic_DNA"/>
</dbReference>
<reference evidence="10" key="2">
    <citation type="submission" date="2020-05" db="UniProtKB">
        <authorList>
            <consortium name="EnsemblMetazoa"/>
        </authorList>
    </citation>
    <scope>IDENTIFICATION</scope>
    <source>
        <strain evidence="10">A-37</strain>
    </source>
</reference>
<feature type="region of interest" description="Disordered" evidence="8">
    <location>
        <begin position="882"/>
        <end position="947"/>
    </location>
</feature>
<feature type="compositionally biased region" description="Low complexity" evidence="8">
    <location>
        <begin position="40"/>
        <end position="54"/>
    </location>
</feature>
<feature type="region of interest" description="Disordered" evidence="8">
    <location>
        <begin position="279"/>
        <end position="302"/>
    </location>
</feature>
<dbReference type="GO" id="GO:0005509">
    <property type="term" value="F:calcium ion binding"/>
    <property type="evidence" value="ECO:0007669"/>
    <property type="project" value="InterPro"/>
</dbReference>
<evidence type="ECO:0000256" key="4">
    <source>
        <dbReference type="ARBA" id="ARBA00022687"/>
    </source>
</evidence>
<dbReference type="Proteomes" id="UP000075883">
    <property type="component" value="Unassembled WGS sequence"/>
</dbReference>
<comment type="similarity">
    <text evidence="1 7">Belongs to the NKD family.</text>
</comment>
<dbReference type="AlphaFoldDB" id="A0A182MIV0"/>
<keyword evidence="5" id="KW-0479">Metal-binding</keyword>
<evidence type="ECO:0000256" key="6">
    <source>
        <dbReference type="ARBA" id="ARBA00023136"/>
    </source>
</evidence>
<feature type="compositionally biased region" description="Basic residues" evidence="8">
    <location>
        <begin position="811"/>
        <end position="820"/>
    </location>
</feature>
<comment type="subcellular location">
    <subcellularLocation>
        <location evidence="7">Cell membrane</location>
    </subcellularLocation>
    <subcellularLocation>
        <location evidence="7">Cytoplasm</location>
    </subcellularLocation>
</comment>
<evidence type="ECO:0000256" key="3">
    <source>
        <dbReference type="ARBA" id="ARBA00022490"/>
    </source>
</evidence>
<reference evidence="11" key="1">
    <citation type="submission" date="2013-09" db="EMBL/GenBank/DDBJ databases">
        <title>The Genome Sequence of Anopheles culicifacies species A.</title>
        <authorList>
            <consortium name="The Broad Institute Genomics Platform"/>
            <person name="Neafsey D.E."/>
            <person name="Besansky N."/>
            <person name="Howell P."/>
            <person name="Walton C."/>
            <person name="Young S.K."/>
            <person name="Zeng Q."/>
            <person name="Gargeya S."/>
            <person name="Fitzgerald M."/>
            <person name="Haas B."/>
            <person name="Abouelleil A."/>
            <person name="Allen A.W."/>
            <person name="Alvarado L."/>
            <person name="Arachchi H.M."/>
            <person name="Berlin A.M."/>
            <person name="Chapman S.B."/>
            <person name="Gainer-Dewar J."/>
            <person name="Goldberg J."/>
            <person name="Griggs A."/>
            <person name="Gujja S."/>
            <person name="Hansen M."/>
            <person name="Howarth C."/>
            <person name="Imamovic A."/>
            <person name="Ireland A."/>
            <person name="Larimer J."/>
            <person name="McCowan C."/>
            <person name="Murphy C."/>
            <person name="Pearson M."/>
            <person name="Poon T.W."/>
            <person name="Priest M."/>
            <person name="Roberts A."/>
            <person name="Saif S."/>
            <person name="Shea T."/>
            <person name="Sisk P."/>
            <person name="Sykes S."/>
            <person name="Wortman J."/>
            <person name="Nusbaum C."/>
            <person name="Birren B."/>
        </authorList>
    </citation>
    <scope>NUCLEOTIDE SEQUENCE [LARGE SCALE GENOMIC DNA]</scope>
    <source>
        <strain evidence="11">A-37</strain>
    </source>
</reference>
<dbReference type="InterPro" id="IPR002048">
    <property type="entry name" value="EF_hand_dom"/>
</dbReference>
<feature type="region of interest" description="Disordered" evidence="8">
    <location>
        <begin position="467"/>
        <end position="490"/>
    </location>
</feature>
<dbReference type="VEuPathDB" id="VectorBase:ACUA019314"/>
<feature type="compositionally biased region" description="Low complexity" evidence="8">
    <location>
        <begin position="936"/>
        <end position="947"/>
    </location>
</feature>
<feature type="compositionally biased region" description="Polar residues" evidence="8">
    <location>
        <begin position="839"/>
        <end position="849"/>
    </location>
</feature>
<evidence type="ECO:0000256" key="1">
    <source>
        <dbReference type="ARBA" id="ARBA00007081"/>
    </source>
</evidence>
<accession>A0A182MIV0</accession>
<evidence type="ECO:0000256" key="2">
    <source>
        <dbReference type="ARBA" id="ARBA00022475"/>
    </source>
</evidence>
<name>A0A182MIV0_9DIPT</name>
<keyword evidence="4 7" id="KW-0879">Wnt signaling pathway</keyword>
<dbReference type="PROSITE" id="PS50222">
    <property type="entry name" value="EF_HAND_2"/>
    <property type="match status" value="1"/>
</dbReference>
<dbReference type="Gene3D" id="1.10.238.10">
    <property type="entry name" value="EF-hand"/>
    <property type="match status" value="1"/>
</dbReference>
<dbReference type="PANTHER" id="PTHR22611:SF9">
    <property type="entry name" value="PROTEIN NAKED CUTICLE"/>
    <property type="match status" value="1"/>
</dbReference>
<feature type="compositionally biased region" description="Low complexity" evidence="8">
    <location>
        <begin position="906"/>
        <end position="915"/>
    </location>
</feature>
<keyword evidence="2 7" id="KW-1003">Cell membrane</keyword>
<feature type="region of interest" description="Disordered" evidence="8">
    <location>
        <begin position="1"/>
        <end position="130"/>
    </location>
</feature>
<evidence type="ECO:0000259" key="9">
    <source>
        <dbReference type="PROSITE" id="PS50222"/>
    </source>
</evidence>
<dbReference type="GO" id="GO:0090090">
    <property type="term" value="P:negative regulation of canonical Wnt signaling pathway"/>
    <property type="evidence" value="ECO:0007669"/>
    <property type="project" value="UniProtKB-ARBA"/>
</dbReference>
<evidence type="ECO:0000256" key="8">
    <source>
        <dbReference type="SAM" id="MobiDB-lite"/>
    </source>
</evidence>
<keyword evidence="3" id="KW-0963">Cytoplasm</keyword>
<dbReference type="PANTHER" id="PTHR22611">
    <property type="entry name" value="PROTEIN NAKED CUTICLE"/>
    <property type="match status" value="1"/>
</dbReference>
<evidence type="ECO:0000256" key="7">
    <source>
        <dbReference type="RuleBase" id="RU367060"/>
    </source>
</evidence>
<dbReference type="InterPro" id="IPR040140">
    <property type="entry name" value="Nkd-like"/>
</dbReference>
<dbReference type="InterPro" id="IPR011992">
    <property type="entry name" value="EF-hand-dom_pair"/>
</dbReference>
<feature type="compositionally biased region" description="Polar residues" evidence="8">
    <location>
        <begin position="821"/>
        <end position="831"/>
    </location>
</feature>
<keyword evidence="6" id="KW-0472">Membrane</keyword>
<dbReference type="EnsemblMetazoa" id="ACUA019314-RA">
    <property type="protein sequence ID" value="ACUA019314-PA"/>
    <property type="gene ID" value="ACUA019314"/>
</dbReference>
<dbReference type="SUPFAM" id="SSF47473">
    <property type="entry name" value="EF-hand"/>
    <property type="match status" value="1"/>
</dbReference>
<evidence type="ECO:0000256" key="5">
    <source>
        <dbReference type="ARBA" id="ARBA00022723"/>
    </source>
</evidence>
<evidence type="ECO:0000313" key="11">
    <source>
        <dbReference type="Proteomes" id="UP000075883"/>
    </source>
</evidence>
<feature type="region of interest" description="Disordered" evidence="8">
    <location>
        <begin position="810"/>
        <end position="849"/>
    </location>
</feature>